<gene>
    <name evidence="4" type="ordered locus">syc2288_d</name>
</gene>
<dbReference type="InterPro" id="IPR037143">
    <property type="entry name" value="4-PPantetheinyl_Trfase_dom_sf"/>
</dbReference>
<proteinExistence type="inferred from homology"/>
<evidence type="ECO:0000256" key="1">
    <source>
        <dbReference type="ARBA" id="ARBA00010990"/>
    </source>
</evidence>
<dbReference type="GO" id="GO:0005829">
    <property type="term" value="C:cytosol"/>
    <property type="evidence" value="ECO:0007669"/>
    <property type="project" value="TreeGrafter"/>
</dbReference>
<accession>A0A0H3K5D2</accession>
<dbReference type="GO" id="GO:0000287">
    <property type="term" value="F:magnesium ion binding"/>
    <property type="evidence" value="ECO:0007669"/>
    <property type="project" value="InterPro"/>
</dbReference>
<keyword evidence="2" id="KW-0808">Transferase</keyword>
<evidence type="ECO:0000313" key="4">
    <source>
        <dbReference type="EMBL" id="BAD80478.1"/>
    </source>
</evidence>
<dbReference type="PANTHER" id="PTHR12215:SF10">
    <property type="entry name" value="L-AMINOADIPATE-SEMIALDEHYDE DEHYDROGENASE-PHOSPHOPANTETHEINYL TRANSFERASE"/>
    <property type="match status" value="1"/>
</dbReference>
<comment type="similarity">
    <text evidence="1">Belongs to the P-Pant transferase superfamily. Gsp/Sfp/HetI/AcpT family.</text>
</comment>
<dbReference type="AlphaFoldDB" id="A0A0H3K5D2"/>
<dbReference type="EMBL" id="AP008231">
    <property type="protein sequence ID" value="BAD80478.1"/>
    <property type="molecule type" value="Genomic_DNA"/>
</dbReference>
<dbReference type="PANTHER" id="PTHR12215">
    <property type="entry name" value="PHOSPHOPANTETHEINE TRANSFERASE"/>
    <property type="match status" value="1"/>
</dbReference>
<dbReference type="GO" id="GO:0008897">
    <property type="term" value="F:holo-[acyl-carrier-protein] synthase activity"/>
    <property type="evidence" value="ECO:0007669"/>
    <property type="project" value="InterPro"/>
</dbReference>
<dbReference type="Pfam" id="PF01648">
    <property type="entry name" value="ACPS"/>
    <property type="match status" value="1"/>
</dbReference>
<name>A0A0H3K5D2_SYNP6</name>
<dbReference type="eggNOG" id="COG2091">
    <property type="taxonomic scope" value="Bacteria"/>
</dbReference>
<sequence>MQRPNPSDAVPVPSIPSCDRGPIPNPVTWRTSPEPLFLSAQTVHLWRCSLTRSLSSAEQAIVAADCDRAQAYGSNRRHQFLCGRWWLRQLLSLYLPEEPADFRFQLSPTGKPELPQSNLCFNLSHSGSTLLIAIAWQPVGVDVEQPRSRSWLALARRYFPSAELAAMQQSTDCDRWGLASWVCKEAWIKAQGRTLANSLRHLQCAWTANGQPRLSGLGSEESQVQLLQVDPQEQLWAAIAMPAGWNYQTWTAAIIRKNH</sequence>
<organism evidence="4 5">
    <name type="scientific">Synechococcus sp. (strain ATCC 27144 / PCC 6301 / SAUG 1402/1)</name>
    <name type="common">Anacystis nidulans</name>
    <dbReference type="NCBI Taxonomy" id="269084"/>
    <lineage>
        <taxon>Bacteria</taxon>
        <taxon>Bacillati</taxon>
        <taxon>Cyanobacteriota</taxon>
        <taxon>Cyanophyceae</taxon>
        <taxon>Synechococcales</taxon>
        <taxon>Synechococcaceae</taxon>
        <taxon>Synechococcus</taxon>
    </lineage>
</organism>
<dbReference type="KEGG" id="syc:syc2288_d"/>
<feature type="domain" description="4'-phosphopantetheinyl transferase" evidence="3">
    <location>
        <begin position="138"/>
        <end position="223"/>
    </location>
</feature>
<protein>
    <submittedName>
        <fullName evidence="4">Similar to hetI protein</fullName>
    </submittedName>
</protein>
<evidence type="ECO:0000313" key="5">
    <source>
        <dbReference type="Proteomes" id="UP000001175"/>
    </source>
</evidence>
<dbReference type="Proteomes" id="UP000001175">
    <property type="component" value="Chromosome"/>
</dbReference>
<reference evidence="4 5" key="1">
    <citation type="journal article" date="2007" name="Photosyn. Res.">
        <title>Complete nucleotide sequence of the freshwater unicellular cyanobacterium Synechococcus elongatus PCC 6301 chromosome: gene content and organization.</title>
        <authorList>
            <person name="Sugita C."/>
            <person name="Ogata K."/>
            <person name="Shikata M."/>
            <person name="Jikuya H."/>
            <person name="Takano J."/>
            <person name="Furumichi M."/>
            <person name="Kanehisa M."/>
            <person name="Omata T."/>
            <person name="Sugiura M."/>
            <person name="Sugita M."/>
        </authorList>
    </citation>
    <scope>NUCLEOTIDE SEQUENCE [LARGE SCALE GENOMIC DNA]</scope>
    <source>
        <strain evidence="5">ATCC 27144 / PCC 6301 / SAUG 1402/1</strain>
    </source>
</reference>
<evidence type="ECO:0000259" key="3">
    <source>
        <dbReference type="Pfam" id="PF01648"/>
    </source>
</evidence>
<dbReference type="GO" id="GO:0019878">
    <property type="term" value="P:lysine biosynthetic process via aminoadipic acid"/>
    <property type="evidence" value="ECO:0007669"/>
    <property type="project" value="TreeGrafter"/>
</dbReference>
<dbReference type="InterPro" id="IPR050559">
    <property type="entry name" value="P-Pant_transferase_sf"/>
</dbReference>
<dbReference type="InterPro" id="IPR008278">
    <property type="entry name" value="4-PPantetheinyl_Trfase_dom"/>
</dbReference>
<dbReference type="Gene3D" id="3.90.470.20">
    <property type="entry name" value="4'-phosphopantetheinyl transferase domain"/>
    <property type="match status" value="2"/>
</dbReference>
<evidence type="ECO:0000256" key="2">
    <source>
        <dbReference type="ARBA" id="ARBA00022679"/>
    </source>
</evidence>
<dbReference type="SUPFAM" id="SSF56214">
    <property type="entry name" value="4'-phosphopantetheinyl transferase"/>
    <property type="match status" value="2"/>
</dbReference>